<dbReference type="STRING" id="283909.R7TLG6"/>
<dbReference type="Pfam" id="PF07714">
    <property type="entry name" value="PK_Tyr_Ser-Thr"/>
    <property type="match status" value="1"/>
</dbReference>
<dbReference type="SMART" id="SM00219">
    <property type="entry name" value="TyrKc"/>
    <property type="match status" value="1"/>
</dbReference>
<dbReference type="HOGENOM" id="CLU_000288_7_40_1"/>
<dbReference type="InterPro" id="IPR011009">
    <property type="entry name" value="Kinase-like_dom_sf"/>
</dbReference>
<evidence type="ECO:0000256" key="1">
    <source>
        <dbReference type="ARBA" id="ARBA00022553"/>
    </source>
</evidence>
<dbReference type="OMA" id="ERARTHC"/>
<dbReference type="EnsemblMetazoa" id="CapteT6485">
    <property type="protein sequence ID" value="CapteP6485"/>
    <property type="gene ID" value="CapteG6485"/>
</dbReference>
<evidence type="ECO:0000256" key="4">
    <source>
        <dbReference type="ARBA" id="ARBA00022777"/>
    </source>
</evidence>
<keyword evidence="6" id="KW-0829">Tyrosine-protein kinase</keyword>
<dbReference type="PRINTS" id="PR00109">
    <property type="entry name" value="TYRKINASE"/>
</dbReference>
<evidence type="ECO:0000313" key="8">
    <source>
        <dbReference type="EMBL" id="ELT94327.1"/>
    </source>
</evidence>
<evidence type="ECO:0000256" key="5">
    <source>
        <dbReference type="ARBA" id="ARBA00022840"/>
    </source>
</evidence>
<dbReference type="InterPro" id="IPR000719">
    <property type="entry name" value="Prot_kinase_dom"/>
</dbReference>
<dbReference type="PROSITE" id="PS00109">
    <property type="entry name" value="PROTEIN_KINASE_TYR"/>
    <property type="match status" value="1"/>
</dbReference>
<keyword evidence="10" id="KW-1185">Reference proteome</keyword>
<dbReference type="PROSITE" id="PS50011">
    <property type="entry name" value="PROTEIN_KINASE_DOM"/>
    <property type="match status" value="1"/>
</dbReference>
<reference evidence="10" key="1">
    <citation type="submission" date="2012-12" db="EMBL/GenBank/DDBJ databases">
        <authorList>
            <person name="Hellsten U."/>
            <person name="Grimwood J."/>
            <person name="Chapman J.A."/>
            <person name="Shapiro H."/>
            <person name="Aerts A."/>
            <person name="Otillar R.P."/>
            <person name="Terry A.Y."/>
            <person name="Boore J.L."/>
            <person name="Simakov O."/>
            <person name="Marletaz F."/>
            <person name="Cho S.-J."/>
            <person name="Edsinger-Gonzales E."/>
            <person name="Havlak P."/>
            <person name="Kuo D.-H."/>
            <person name="Larsson T."/>
            <person name="Lv J."/>
            <person name="Arendt D."/>
            <person name="Savage R."/>
            <person name="Osoegawa K."/>
            <person name="de Jong P."/>
            <person name="Lindberg D.R."/>
            <person name="Seaver E.C."/>
            <person name="Weisblat D.A."/>
            <person name="Putnam N.H."/>
            <person name="Grigoriev I.V."/>
            <person name="Rokhsar D.S."/>
        </authorList>
    </citation>
    <scope>NUCLEOTIDE SEQUENCE</scope>
    <source>
        <strain evidence="10">I ESC-2004</strain>
    </source>
</reference>
<dbReference type="FunFam" id="1.10.510.10:FF:000554">
    <property type="entry name" value="Predicted protein"/>
    <property type="match status" value="1"/>
</dbReference>
<dbReference type="InterPro" id="IPR020635">
    <property type="entry name" value="Tyr_kinase_cat_dom"/>
</dbReference>
<dbReference type="GO" id="GO:0043235">
    <property type="term" value="C:receptor complex"/>
    <property type="evidence" value="ECO:0007669"/>
    <property type="project" value="TreeGrafter"/>
</dbReference>
<dbReference type="SUPFAM" id="SSF56112">
    <property type="entry name" value="Protein kinase-like (PK-like)"/>
    <property type="match status" value="1"/>
</dbReference>
<evidence type="ECO:0000313" key="10">
    <source>
        <dbReference type="Proteomes" id="UP000014760"/>
    </source>
</evidence>
<keyword evidence="1" id="KW-0597">Phosphoprotein</keyword>
<dbReference type="PANTHER" id="PTHR24416:SF631">
    <property type="entry name" value="SERINE_THREONINE_TYROSINE KINASE 1"/>
    <property type="match status" value="1"/>
</dbReference>
<keyword evidence="4" id="KW-0418">Kinase</keyword>
<gene>
    <name evidence="8" type="ORF">CAPTEDRAFT_6485</name>
</gene>
<evidence type="ECO:0000256" key="3">
    <source>
        <dbReference type="ARBA" id="ARBA00022741"/>
    </source>
</evidence>
<keyword evidence="5" id="KW-0067">ATP-binding</keyword>
<dbReference type="InterPro" id="IPR050122">
    <property type="entry name" value="RTK"/>
</dbReference>
<dbReference type="Gene3D" id="1.10.510.10">
    <property type="entry name" value="Transferase(Phosphotransferase) domain 1"/>
    <property type="match status" value="1"/>
</dbReference>
<dbReference type="OrthoDB" id="28230at2759"/>
<feature type="domain" description="Protein kinase" evidence="7">
    <location>
        <begin position="1"/>
        <end position="155"/>
    </location>
</feature>
<dbReference type="EMBL" id="KB309450">
    <property type="protein sequence ID" value="ELT94327.1"/>
    <property type="molecule type" value="Genomic_DNA"/>
</dbReference>
<proteinExistence type="predicted"/>
<dbReference type="GO" id="GO:0005524">
    <property type="term" value="F:ATP binding"/>
    <property type="evidence" value="ECO:0007669"/>
    <property type="project" value="UniProtKB-KW"/>
</dbReference>
<evidence type="ECO:0000313" key="9">
    <source>
        <dbReference type="EnsemblMetazoa" id="CapteP6485"/>
    </source>
</evidence>
<dbReference type="AlphaFoldDB" id="R7TLG6"/>
<dbReference type="PANTHER" id="PTHR24416">
    <property type="entry name" value="TYROSINE-PROTEIN KINASE RECEPTOR"/>
    <property type="match status" value="1"/>
</dbReference>
<dbReference type="GO" id="GO:0004714">
    <property type="term" value="F:transmembrane receptor protein tyrosine kinase activity"/>
    <property type="evidence" value="ECO:0007669"/>
    <property type="project" value="TreeGrafter"/>
</dbReference>
<dbReference type="InterPro" id="IPR001245">
    <property type="entry name" value="Ser-Thr/Tyr_kinase_cat_dom"/>
</dbReference>
<dbReference type="GO" id="GO:0005886">
    <property type="term" value="C:plasma membrane"/>
    <property type="evidence" value="ECO:0007669"/>
    <property type="project" value="TreeGrafter"/>
</dbReference>
<protein>
    <recommendedName>
        <fullName evidence="7">Protein kinase domain-containing protein</fullName>
    </recommendedName>
</protein>
<organism evidence="8">
    <name type="scientific">Capitella teleta</name>
    <name type="common">Polychaete worm</name>
    <dbReference type="NCBI Taxonomy" id="283909"/>
    <lineage>
        <taxon>Eukaryota</taxon>
        <taxon>Metazoa</taxon>
        <taxon>Spiralia</taxon>
        <taxon>Lophotrochozoa</taxon>
        <taxon>Annelida</taxon>
        <taxon>Polychaeta</taxon>
        <taxon>Sedentaria</taxon>
        <taxon>Scolecida</taxon>
        <taxon>Capitellidae</taxon>
        <taxon>Capitella</taxon>
    </lineage>
</organism>
<reference evidence="8 10" key="2">
    <citation type="journal article" date="2013" name="Nature">
        <title>Insights into bilaterian evolution from three spiralian genomes.</title>
        <authorList>
            <person name="Simakov O."/>
            <person name="Marletaz F."/>
            <person name="Cho S.J."/>
            <person name="Edsinger-Gonzales E."/>
            <person name="Havlak P."/>
            <person name="Hellsten U."/>
            <person name="Kuo D.H."/>
            <person name="Larsson T."/>
            <person name="Lv J."/>
            <person name="Arendt D."/>
            <person name="Savage R."/>
            <person name="Osoegawa K."/>
            <person name="de Jong P."/>
            <person name="Grimwood J."/>
            <person name="Chapman J.A."/>
            <person name="Shapiro H."/>
            <person name="Aerts A."/>
            <person name="Otillar R.P."/>
            <person name="Terry A.Y."/>
            <person name="Boore J.L."/>
            <person name="Grigoriev I.V."/>
            <person name="Lindberg D.R."/>
            <person name="Seaver E.C."/>
            <person name="Weisblat D.A."/>
            <person name="Putnam N.H."/>
            <person name="Rokhsar D.S."/>
        </authorList>
    </citation>
    <scope>NUCLEOTIDE SEQUENCE</scope>
    <source>
        <strain evidence="8 10">I ESC-2004</strain>
    </source>
</reference>
<dbReference type="Proteomes" id="UP000014760">
    <property type="component" value="Unassembled WGS sequence"/>
</dbReference>
<sequence length="161" mass="18368">MNAQVAEAMKYLESILFIHRDLAARNCLVGETGVVKVGDFGLARFVLDDTYTSSTNTKFPIKWAAPEVLSFSLFSTKSDVWAFGVLLWEIWTGGEMPYSRVPTREVVDMICTRKERLKRPRHCPQDVYKIMQSCWAHKPENRPSFATLVGNISALQDKDYD</sequence>
<evidence type="ECO:0000259" key="7">
    <source>
        <dbReference type="PROSITE" id="PS50011"/>
    </source>
</evidence>
<dbReference type="InterPro" id="IPR008266">
    <property type="entry name" value="Tyr_kinase_AS"/>
</dbReference>
<keyword evidence="3" id="KW-0547">Nucleotide-binding</keyword>
<accession>R7TLG6</accession>
<keyword evidence="2" id="KW-0808">Transferase</keyword>
<name>R7TLG6_CAPTE</name>
<dbReference type="GO" id="GO:0007169">
    <property type="term" value="P:cell surface receptor protein tyrosine kinase signaling pathway"/>
    <property type="evidence" value="ECO:0007669"/>
    <property type="project" value="TreeGrafter"/>
</dbReference>
<dbReference type="EMBL" id="AMQN01012327">
    <property type="status" value="NOT_ANNOTATED_CDS"/>
    <property type="molecule type" value="Genomic_DNA"/>
</dbReference>
<reference evidence="9" key="3">
    <citation type="submission" date="2015-06" db="UniProtKB">
        <authorList>
            <consortium name="EnsemblMetazoa"/>
        </authorList>
    </citation>
    <scope>IDENTIFICATION</scope>
</reference>
<evidence type="ECO:0000256" key="6">
    <source>
        <dbReference type="ARBA" id="ARBA00023137"/>
    </source>
</evidence>
<evidence type="ECO:0000256" key="2">
    <source>
        <dbReference type="ARBA" id="ARBA00022679"/>
    </source>
</evidence>